<sequence>MIKSIRLNYMVRRPFSACRYPECYKPAIAIIRDLSVTKTEYILCSEHVEELMKRMEEVEVEIDLEIYVYTRVSTDELGKMGTLLKHYPNLKR</sequence>
<dbReference type="EMBL" id="DTBZ01000081">
    <property type="protein sequence ID" value="HGQ18182.1"/>
    <property type="molecule type" value="Genomic_DNA"/>
</dbReference>
<comment type="caution">
    <text evidence="1">The sequence shown here is derived from an EMBL/GenBank/DDBJ whole genome shotgun (WGS) entry which is preliminary data.</text>
</comment>
<protein>
    <submittedName>
        <fullName evidence="1">Uncharacterized protein</fullName>
    </submittedName>
</protein>
<proteinExistence type="predicted"/>
<name>A0A7J3JQ77_9CREN</name>
<dbReference type="AlphaFoldDB" id="A0A7J3JQ77"/>
<gene>
    <name evidence="1" type="ORF">ENU30_04315</name>
</gene>
<reference evidence="1" key="1">
    <citation type="journal article" date="2020" name="mSystems">
        <title>Genome- and Community-Level Interaction Insights into Carbon Utilization and Element Cycling Functions of Hydrothermarchaeota in Hydrothermal Sediment.</title>
        <authorList>
            <person name="Zhou Z."/>
            <person name="Liu Y."/>
            <person name="Xu W."/>
            <person name="Pan J."/>
            <person name="Luo Z.H."/>
            <person name="Li M."/>
        </authorList>
    </citation>
    <scope>NUCLEOTIDE SEQUENCE [LARGE SCALE GENOMIC DNA]</scope>
    <source>
        <strain evidence="1">SpSt-657</strain>
    </source>
</reference>
<evidence type="ECO:0000313" key="1">
    <source>
        <dbReference type="EMBL" id="HGQ18182.1"/>
    </source>
</evidence>
<organism evidence="1">
    <name type="scientific">Ignisphaera aggregans</name>
    <dbReference type="NCBI Taxonomy" id="334771"/>
    <lineage>
        <taxon>Archaea</taxon>
        <taxon>Thermoproteota</taxon>
        <taxon>Thermoprotei</taxon>
        <taxon>Desulfurococcales</taxon>
        <taxon>Desulfurococcaceae</taxon>
        <taxon>Ignisphaera</taxon>
    </lineage>
</organism>
<accession>A0A7J3JQ77</accession>